<dbReference type="RefSeq" id="WP_084132180.1">
    <property type="nucleotide sequence ID" value="NZ_AP023354.1"/>
</dbReference>
<protein>
    <submittedName>
        <fullName evidence="4">Acyltransferase</fullName>
    </submittedName>
</protein>
<dbReference type="Pfam" id="PF01757">
    <property type="entry name" value="Acyl_transf_3"/>
    <property type="match status" value="1"/>
</dbReference>
<dbReference type="EMBL" id="AP023354">
    <property type="protein sequence ID" value="BCJ29473.1"/>
    <property type="molecule type" value="Genomic_DNA"/>
</dbReference>
<keyword evidence="2" id="KW-1133">Transmembrane helix</keyword>
<dbReference type="PANTHER" id="PTHR23028:SF53">
    <property type="entry name" value="ACYL_TRANSF_3 DOMAIN-CONTAINING PROTEIN"/>
    <property type="match status" value="1"/>
</dbReference>
<proteinExistence type="predicted"/>
<feature type="transmembrane region" description="Helical" evidence="2">
    <location>
        <begin position="54"/>
        <end position="73"/>
    </location>
</feature>
<evidence type="ECO:0000313" key="5">
    <source>
        <dbReference type="Proteomes" id="UP000680750"/>
    </source>
</evidence>
<keyword evidence="5" id="KW-1185">Reference proteome</keyword>
<feature type="compositionally biased region" description="Low complexity" evidence="1">
    <location>
        <begin position="433"/>
        <end position="450"/>
    </location>
</feature>
<dbReference type="Proteomes" id="UP000680750">
    <property type="component" value="Chromosome"/>
</dbReference>
<evidence type="ECO:0000313" key="4">
    <source>
        <dbReference type="EMBL" id="BCJ29473.1"/>
    </source>
</evidence>
<feature type="transmembrane region" description="Helical" evidence="2">
    <location>
        <begin position="94"/>
        <end position="112"/>
    </location>
</feature>
<reference evidence="4" key="1">
    <citation type="submission" date="2020-08" db="EMBL/GenBank/DDBJ databases">
        <title>Whole genome shotgun sequence of Actinocatenispora sera NBRC 101916.</title>
        <authorList>
            <person name="Komaki H."/>
            <person name="Tamura T."/>
        </authorList>
    </citation>
    <scope>NUCLEOTIDE SEQUENCE</scope>
    <source>
        <strain evidence="4">NBRC 101916</strain>
    </source>
</reference>
<dbReference type="CDD" id="cd01840">
    <property type="entry name" value="SGNH_hydrolase_yrhL_like"/>
    <property type="match status" value="1"/>
</dbReference>
<feature type="region of interest" description="Disordered" evidence="1">
    <location>
        <begin position="433"/>
        <end position="464"/>
    </location>
</feature>
<feature type="transmembrane region" description="Helical" evidence="2">
    <location>
        <begin position="30"/>
        <end position="48"/>
    </location>
</feature>
<organism evidence="4 5">
    <name type="scientific">Actinocatenispora sera</name>
    <dbReference type="NCBI Taxonomy" id="390989"/>
    <lineage>
        <taxon>Bacteria</taxon>
        <taxon>Bacillati</taxon>
        <taxon>Actinomycetota</taxon>
        <taxon>Actinomycetes</taxon>
        <taxon>Micromonosporales</taxon>
        <taxon>Micromonosporaceae</taxon>
        <taxon>Actinocatenispora</taxon>
    </lineage>
</organism>
<keyword evidence="4" id="KW-0808">Transferase</keyword>
<evidence type="ECO:0000256" key="1">
    <source>
        <dbReference type="SAM" id="MobiDB-lite"/>
    </source>
</evidence>
<feature type="transmembrane region" description="Helical" evidence="2">
    <location>
        <begin position="342"/>
        <end position="362"/>
    </location>
</feature>
<keyword evidence="2" id="KW-0472">Membrane</keyword>
<dbReference type="SUPFAM" id="SSF52266">
    <property type="entry name" value="SGNH hydrolase"/>
    <property type="match status" value="1"/>
</dbReference>
<feature type="transmembrane region" description="Helical" evidence="2">
    <location>
        <begin position="393"/>
        <end position="414"/>
    </location>
</feature>
<feature type="transmembrane region" description="Helical" evidence="2">
    <location>
        <begin position="248"/>
        <end position="269"/>
    </location>
</feature>
<dbReference type="InterPro" id="IPR002656">
    <property type="entry name" value="Acyl_transf_3_dom"/>
</dbReference>
<dbReference type="AlphaFoldDB" id="A0A810L241"/>
<evidence type="ECO:0000259" key="3">
    <source>
        <dbReference type="Pfam" id="PF01757"/>
    </source>
</evidence>
<feature type="transmembrane region" description="Helical" evidence="2">
    <location>
        <begin position="156"/>
        <end position="178"/>
    </location>
</feature>
<feature type="compositionally biased region" description="Pro residues" evidence="1">
    <location>
        <begin position="451"/>
        <end position="462"/>
    </location>
</feature>
<evidence type="ECO:0000256" key="2">
    <source>
        <dbReference type="SAM" id="Phobius"/>
    </source>
</evidence>
<keyword evidence="2" id="KW-0812">Transmembrane</keyword>
<dbReference type="OrthoDB" id="3404679at2"/>
<feature type="region of interest" description="Disordered" evidence="1">
    <location>
        <begin position="1"/>
        <end position="23"/>
    </location>
</feature>
<feature type="domain" description="Acyltransferase 3" evidence="3">
    <location>
        <begin position="27"/>
        <end position="339"/>
    </location>
</feature>
<sequence length="628" mass="66318">MANATQVRPVETTPPGPPGRRTARLPGVDGIRALAVTAVLVYHLSASWLPGGYLGVDVFFVISGYLITRLLVAERAGTGRISLRHFWLRRARRILPPLFPMLLATVVLTALVHRSALHQLRTEVLGALTYTSNWVQIAEHHSYFAKFGDPSVLQHLWSLAVEEQFYLIWPLVVVLILLRGRRRLALVAGLGAIGSAAAMAALFQPGGDPSRVYFGTDTHASGLLIGAVLAIAWPAASAAPGPWPRRRLAATATAAGLGAAGIGLGFWLLGQYSDATYRGGILAVSAATAVLIVGTGHGRTPIGALLALRPVRWLGARSYGLYLWHWPVLVLGDRIFAQRTVIVGAIEVSVAVLLAAGSYRFIERPVLTHGYRGALSRAWRSVQGRTSARRGGLITAAGATAALCVFAVVTLLHAPAAPVSGLDRQLAAAQLAAKQPPAVEPTPDAVAPSPSASPSPAGPPPGNQISALGDSVMLAASPALRHQLPGIQIDAKVSRAMQKGPGIISGWAHRGALRPVVLLGLGTNGPFPADMLEGIIGQLGPDRTLYLVNVYLPTRPWGGEVNHTLTKVASGHTNVHLIDWRSAAGAHQNLLWPDRIHPRPGAGADLYARTVVEAMSTPMRAAPPGRVQ</sequence>
<accession>A0A810L241</accession>
<feature type="transmembrane region" description="Helical" evidence="2">
    <location>
        <begin position="319"/>
        <end position="336"/>
    </location>
</feature>
<feature type="transmembrane region" description="Helical" evidence="2">
    <location>
        <begin position="218"/>
        <end position="236"/>
    </location>
</feature>
<gene>
    <name evidence="4" type="ORF">Asera_35810</name>
</gene>
<dbReference type="InterPro" id="IPR050879">
    <property type="entry name" value="Acyltransferase_3"/>
</dbReference>
<keyword evidence="4" id="KW-0012">Acyltransferase</keyword>
<name>A0A810L241_9ACTN</name>
<dbReference type="KEGG" id="aser:Asera_35810"/>
<dbReference type="GO" id="GO:0009103">
    <property type="term" value="P:lipopolysaccharide biosynthetic process"/>
    <property type="evidence" value="ECO:0007669"/>
    <property type="project" value="TreeGrafter"/>
</dbReference>
<feature type="transmembrane region" description="Helical" evidence="2">
    <location>
        <begin position="185"/>
        <end position="206"/>
    </location>
</feature>
<dbReference type="GO" id="GO:0016747">
    <property type="term" value="F:acyltransferase activity, transferring groups other than amino-acyl groups"/>
    <property type="evidence" value="ECO:0007669"/>
    <property type="project" value="InterPro"/>
</dbReference>
<dbReference type="PANTHER" id="PTHR23028">
    <property type="entry name" value="ACETYLTRANSFERASE"/>
    <property type="match status" value="1"/>
</dbReference>
<feature type="transmembrane region" description="Helical" evidence="2">
    <location>
        <begin position="275"/>
        <end position="298"/>
    </location>
</feature>
<dbReference type="GO" id="GO:0016020">
    <property type="term" value="C:membrane"/>
    <property type="evidence" value="ECO:0007669"/>
    <property type="project" value="TreeGrafter"/>
</dbReference>